<keyword evidence="3" id="KW-0238">DNA-binding</keyword>
<dbReference type="InterPro" id="IPR036388">
    <property type="entry name" value="WH-like_DNA-bd_sf"/>
</dbReference>
<keyword evidence="2" id="KW-0805">Transcription regulation</keyword>
<name>A0A108D382_9BURK</name>
<dbReference type="PANTHER" id="PTHR30537">
    <property type="entry name" value="HTH-TYPE TRANSCRIPTIONAL REGULATOR"/>
    <property type="match status" value="1"/>
</dbReference>
<evidence type="ECO:0000313" key="6">
    <source>
        <dbReference type="EMBL" id="KWK85727.1"/>
    </source>
</evidence>
<accession>A0A108D382</accession>
<dbReference type="GO" id="GO:0003700">
    <property type="term" value="F:DNA-binding transcription factor activity"/>
    <property type="evidence" value="ECO:0007669"/>
    <property type="project" value="InterPro"/>
</dbReference>
<sequence length="292" mass="31892">MDLLTSMEVFVRAVDAGSLSAAAAACGMSATMAGNHLRALESRTGMKLLNRTTRRLALTEFGETYYARCQEILRLVSDADRHAQHRHTLPSGKLRVTAPVSFGNTVLVPALSDYLAQYPDIDVELMLSDRTMDLLDDGFDAAIRIGKPADARLVARPLAPYRMMVCASPAYLAAHGTPTHPDELARHTCLSFAVSAPASWKFRQGEQTFTAKPSGRLTINQGEGLRNAALCGMGIVMQPAVLLEADVNAGRLVPLFGEYEMPSRPMHIVYLPDNRSPKLRSFIEFALQRFGG</sequence>
<dbReference type="SUPFAM" id="SSF53850">
    <property type="entry name" value="Periplasmic binding protein-like II"/>
    <property type="match status" value="1"/>
</dbReference>
<organism evidence="6 7">
    <name type="scientific">Burkholderia ubonensis</name>
    <dbReference type="NCBI Taxonomy" id="101571"/>
    <lineage>
        <taxon>Bacteria</taxon>
        <taxon>Pseudomonadati</taxon>
        <taxon>Pseudomonadota</taxon>
        <taxon>Betaproteobacteria</taxon>
        <taxon>Burkholderiales</taxon>
        <taxon>Burkholderiaceae</taxon>
        <taxon>Burkholderia</taxon>
        <taxon>Burkholderia cepacia complex</taxon>
    </lineage>
</organism>
<comment type="caution">
    <text evidence="6">The sequence shown here is derived from an EMBL/GenBank/DDBJ whole genome shotgun (WGS) entry which is preliminary data.</text>
</comment>
<dbReference type="Proteomes" id="UP000065504">
    <property type="component" value="Unassembled WGS sequence"/>
</dbReference>
<feature type="domain" description="HTH lysR-type" evidence="5">
    <location>
        <begin position="1"/>
        <end position="59"/>
    </location>
</feature>
<evidence type="ECO:0000313" key="7">
    <source>
        <dbReference type="Proteomes" id="UP000065504"/>
    </source>
</evidence>
<dbReference type="CDD" id="cd08477">
    <property type="entry name" value="PBP2_CrgA_like_8"/>
    <property type="match status" value="1"/>
</dbReference>
<dbReference type="Pfam" id="PF03466">
    <property type="entry name" value="LysR_substrate"/>
    <property type="match status" value="1"/>
</dbReference>
<dbReference type="RefSeq" id="WP_060231795.1">
    <property type="nucleotide sequence ID" value="NZ_LPLU01000009.1"/>
</dbReference>
<dbReference type="InterPro" id="IPR058163">
    <property type="entry name" value="LysR-type_TF_proteobact-type"/>
</dbReference>
<comment type="similarity">
    <text evidence="1">Belongs to the LysR transcriptional regulatory family.</text>
</comment>
<dbReference type="PROSITE" id="PS50931">
    <property type="entry name" value="HTH_LYSR"/>
    <property type="match status" value="1"/>
</dbReference>
<dbReference type="GO" id="GO:0043565">
    <property type="term" value="F:sequence-specific DNA binding"/>
    <property type="evidence" value="ECO:0007669"/>
    <property type="project" value="TreeGrafter"/>
</dbReference>
<evidence type="ECO:0000256" key="1">
    <source>
        <dbReference type="ARBA" id="ARBA00009437"/>
    </source>
</evidence>
<dbReference type="Pfam" id="PF00126">
    <property type="entry name" value="HTH_1"/>
    <property type="match status" value="1"/>
</dbReference>
<protein>
    <submittedName>
        <fullName evidence="6">LysR family transcriptional regulator</fullName>
    </submittedName>
</protein>
<dbReference type="InterPro" id="IPR036390">
    <property type="entry name" value="WH_DNA-bd_sf"/>
</dbReference>
<evidence type="ECO:0000259" key="5">
    <source>
        <dbReference type="PROSITE" id="PS50931"/>
    </source>
</evidence>
<dbReference type="Gene3D" id="1.10.10.10">
    <property type="entry name" value="Winged helix-like DNA-binding domain superfamily/Winged helix DNA-binding domain"/>
    <property type="match status" value="1"/>
</dbReference>
<dbReference type="FunFam" id="1.10.10.10:FF:000001">
    <property type="entry name" value="LysR family transcriptional regulator"/>
    <property type="match status" value="1"/>
</dbReference>
<evidence type="ECO:0000256" key="3">
    <source>
        <dbReference type="ARBA" id="ARBA00023125"/>
    </source>
</evidence>
<dbReference type="AlphaFoldDB" id="A0A108D382"/>
<evidence type="ECO:0000256" key="2">
    <source>
        <dbReference type="ARBA" id="ARBA00023015"/>
    </source>
</evidence>
<dbReference type="InterPro" id="IPR005119">
    <property type="entry name" value="LysR_subst-bd"/>
</dbReference>
<dbReference type="GO" id="GO:0006351">
    <property type="term" value="P:DNA-templated transcription"/>
    <property type="evidence" value="ECO:0007669"/>
    <property type="project" value="TreeGrafter"/>
</dbReference>
<proteinExistence type="inferred from homology"/>
<dbReference type="PANTHER" id="PTHR30537:SF5">
    <property type="entry name" value="HTH-TYPE TRANSCRIPTIONAL ACTIVATOR TTDR-RELATED"/>
    <property type="match status" value="1"/>
</dbReference>
<dbReference type="InterPro" id="IPR000847">
    <property type="entry name" value="LysR_HTH_N"/>
</dbReference>
<dbReference type="FunFam" id="3.40.190.290:FF:000001">
    <property type="entry name" value="Transcriptional regulator, LysR family"/>
    <property type="match status" value="1"/>
</dbReference>
<dbReference type="SUPFAM" id="SSF46785">
    <property type="entry name" value="Winged helix' DNA-binding domain"/>
    <property type="match status" value="1"/>
</dbReference>
<dbReference type="EMBL" id="LPLU01000009">
    <property type="protein sequence ID" value="KWK85727.1"/>
    <property type="molecule type" value="Genomic_DNA"/>
</dbReference>
<dbReference type="Gene3D" id="3.40.190.290">
    <property type="match status" value="1"/>
</dbReference>
<reference evidence="6 7" key="1">
    <citation type="submission" date="2015-11" db="EMBL/GenBank/DDBJ databases">
        <title>Expanding the genomic diversity of Burkholderia species for the development of highly accurate diagnostics.</title>
        <authorList>
            <person name="Sahl J."/>
            <person name="Keim P."/>
            <person name="Wagner D."/>
        </authorList>
    </citation>
    <scope>NUCLEOTIDE SEQUENCE [LARGE SCALE GENOMIC DNA]</scope>
    <source>
        <strain evidence="6 7">MSMB782WGS</strain>
    </source>
</reference>
<keyword evidence="4" id="KW-0804">Transcription</keyword>
<gene>
    <name evidence="6" type="ORF">WM16_30590</name>
</gene>
<evidence type="ECO:0000256" key="4">
    <source>
        <dbReference type="ARBA" id="ARBA00023163"/>
    </source>
</evidence>